<gene>
    <name evidence="2" type="ORF">SAMN05216275_113205</name>
</gene>
<evidence type="ECO:0000313" key="3">
    <source>
        <dbReference type="Proteomes" id="UP000199111"/>
    </source>
</evidence>
<feature type="region of interest" description="Disordered" evidence="1">
    <location>
        <begin position="94"/>
        <end position="149"/>
    </location>
</feature>
<keyword evidence="3" id="KW-1185">Reference proteome</keyword>
<feature type="compositionally biased region" description="Basic and acidic residues" evidence="1">
    <location>
        <begin position="202"/>
        <end position="212"/>
    </location>
</feature>
<protein>
    <submittedName>
        <fullName evidence="2">Uncharacterized protein</fullName>
    </submittedName>
</protein>
<dbReference type="Proteomes" id="UP000199111">
    <property type="component" value="Unassembled WGS sequence"/>
</dbReference>
<sequence>MACPLLPAAVLFSPLHVPFRSAGAATDHPADLVSRLNPVAGSATSTMRPAQVPQHHFSFPCQIRAATTRIRTGSSDGPAPTARQRHWPFGCCSRAEKSSWSPGTRSTQSARAAPSISRPGAVPLSAATLPRPHRRPRRPHWAKVQADASSVQCAGVIGQRACPRPSGFRSDRGHFLRGADTVGSSARDVASGSAQASGWAARTDRLGAERGRRTGRRHGAAGTAGSDAGHRPRGLPADARRARQQASRTGRVRPGMEDPPGFAVGHRDRRGVGLVGDHRRRPRHRLGLEPVRRGRQRQIGSDHA</sequence>
<name>A0A1I3V649_9ACTN</name>
<feature type="compositionally biased region" description="Polar residues" evidence="1">
    <location>
        <begin position="98"/>
        <end position="110"/>
    </location>
</feature>
<feature type="compositionally biased region" description="Basic residues" evidence="1">
    <location>
        <begin position="131"/>
        <end position="141"/>
    </location>
</feature>
<feature type="region of interest" description="Disordered" evidence="1">
    <location>
        <begin position="182"/>
        <end position="304"/>
    </location>
</feature>
<proteinExistence type="predicted"/>
<evidence type="ECO:0000313" key="2">
    <source>
        <dbReference type="EMBL" id="SFJ89667.1"/>
    </source>
</evidence>
<accession>A0A1I3V649</accession>
<reference evidence="3" key="1">
    <citation type="submission" date="2016-10" db="EMBL/GenBank/DDBJ databases">
        <authorList>
            <person name="Varghese N."/>
            <person name="Submissions S."/>
        </authorList>
    </citation>
    <scope>NUCLEOTIDE SEQUENCE [LARGE SCALE GENOMIC DNA]</scope>
    <source>
        <strain evidence="3">CGMCC 4.2126</strain>
    </source>
</reference>
<dbReference type="AlphaFoldDB" id="A0A1I3V649"/>
<dbReference type="EMBL" id="FOQY01000013">
    <property type="protein sequence ID" value="SFJ89667.1"/>
    <property type="molecule type" value="Genomic_DNA"/>
</dbReference>
<feature type="compositionally biased region" description="Low complexity" evidence="1">
    <location>
        <begin position="190"/>
        <end position="201"/>
    </location>
</feature>
<evidence type="ECO:0000256" key="1">
    <source>
        <dbReference type="SAM" id="MobiDB-lite"/>
    </source>
</evidence>
<organism evidence="2 3">
    <name type="scientific">Streptosporangium canum</name>
    <dbReference type="NCBI Taxonomy" id="324952"/>
    <lineage>
        <taxon>Bacteria</taxon>
        <taxon>Bacillati</taxon>
        <taxon>Actinomycetota</taxon>
        <taxon>Actinomycetes</taxon>
        <taxon>Streptosporangiales</taxon>
        <taxon>Streptosporangiaceae</taxon>
        <taxon>Streptosporangium</taxon>
    </lineage>
</organism>